<evidence type="ECO:0000313" key="4">
    <source>
        <dbReference type="EMBL" id="CAB5001697.1"/>
    </source>
</evidence>
<dbReference type="InterPro" id="IPR023869">
    <property type="entry name" value="tRNA_Adeno_NH3ase_assoc_put"/>
</dbReference>
<evidence type="ECO:0000313" key="2">
    <source>
        <dbReference type="EMBL" id="CAB4692781.1"/>
    </source>
</evidence>
<evidence type="ECO:0000313" key="3">
    <source>
        <dbReference type="EMBL" id="CAB4823247.1"/>
    </source>
</evidence>
<dbReference type="EMBL" id="CAFABK010000008">
    <property type="protein sequence ID" value="CAB4823247.1"/>
    <property type="molecule type" value="Genomic_DNA"/>
</dbReference>
<evidence type="ECO:0000313" key="5">
    <source>
        <dbReference type="EMBL" id="CAB5012096.1"/>
    </source>
</evidence>
<gene>
    <name evidence="1" type="ORF">UFOPK2310_01454</name>
    <name evidence="2" type="ORF">UFOPK2625_00070</name>
    <name evidence="3" type="ORF">UFOPK3204_00293</name>
    <name evidence="4" type="ORF">UFOPK4043_00540</name>
    <name evidence="5" type="ORF">UFOPK4092_00448</name>
</gene>
<dbReference type="NCBIfam" id="TIGR03941">
    <property type="entry name" value="tRNA_deam_assoc"/>
    <property type="match status" value="1"/>
</dbReference>
<dbReference type="EMBL" id="CAEZXZ010000005">
    <property type="protein sequence ID" value="CAB4692781.1"/>
    <property type="molecule type" value="Genomic_DNA"/>
</dbReference>
<organism evidence="3">
    <name type="scientific">freshwater metagenome</name>
    <dbReference type="NCBI Taxonomy" id="449393"/>
    <lineage>
        <taxon>unclassified sequences</taxon>
        <taxon>metagenomes</taxon>
        <taxon>ecological metagenomes</taxon>
    </lineage>
</organism>
<reference evidence="3" key="1">
    <citation type="submission" date="2020-05" db="EMBL/GenBank/DDBJ databases">
        <authorList>
            <person name="Chiriac C."/>
            <person name="Salcher M."/>
            <person name="Ghai R."/>
            <person name="Kavagutti S V."/>
        </authorList>
    </citation>
    <scope>NUCLEOTIDE SEQUENCE</scope>
</reference>
<accession>A0A6J6ZT09</accession>
<sequence length="158" mass="17126">MDANSIDFAVAVWHEEGQWMASSLPARVATSMDDLTSTLRQLPGEGGVFGLIGVVDEYFIVVRQAAGSSRAMISDGAAILDWALAEEAADVIGLDIDDDDLEDFEPVGDMNIFADFGLDADELGLLCRDEDLYPDQQIKAIAKRLGFSQQLKSVLRAN</sequence>
<protein>
    <submittedName>
        <fullName evidence="3">Unannotated protein</fullName>
    </submittedName>
</protein>
<name>A0A6J6ZT09_9ZZZZ</name>
<dbReference type="EMBL" id="CAEZWW010000223">
    <property type="protein sequence ID" value="CAB4684723.1"/>
    <property type="molecule type" value="Genomic_DNA"/>
</dbReference>
<evidence type="ECO:0000313" key="1">
    <source>
        <dbReference type="EMBL" id="CAB4684723.1"/>
    </source>
</evidence>
<dbReference type="EMBL" id="CAFBPJ010000032">
    <property type="protein sequence ID" value="CAB5012096.1"/>
    <property type="molecule type" value="Genomic_DNA"/>
</dbReference>
<dbReference type="EMBL" id="CAFBPA010000060">
    <property type="protein sequence ID" value="CAB5001697.1"/>
    <property type="molecule type" value="Genomic_DNA"/>
</dbReference>
<dbReference type="AlphaFoldDB" id="A0A6J6ZT09"/>
<proteinExistence type="predicted"/>